<keyword evidence="1" id="KW-0175">Coiled coil</keyword>
<gene>
    <name evidence="2" type="ORF">QGN17_09580</name>
</gene>
<reference evidence="2" key="1">
    <citation type="submission" date="2023-04" db="EMBL/GenBank/DDBJ databases">
        <title>Sphingomonas sp. MAHUQ-71 isolated from rice field.</title>
        <authorList>
            <person name="Huq M.A."/>
        </authorList>
    </citation>
    <scope>NUCLEOTIDE SEQUENCE</scope>
    <source>
        <strain evidence="2">MAHUQ-71</strain>
    </source>
</reference>
<dbReference type="EMBL" id="JARYGZ010000001">
    <property type="protein sequence ID" value="MDH7638979.1"/>
    <property type="molecule type" value="Genomic_DNA"/>
</dbReference>
<dbReference type="RefSeq" id="WP_281044251.1">
    <property type="nucleotide sequence ID" value="NZ_JARYGZ010000001.1"/>
</dbReference>
<proteinExistence type="predicted"/>
<evidence type="ECO:0000313" key="3">
    <source>
        <dbReference type="Proteomes" id="UP001160625"/>
    </source>
</evidence>
<organism evidence="2 3">
    <name type="scientific">Sphingomonas oryzagri</name>
    <dbReference type="NCBI Taxonomy" id="3042314"/>
    <lineage>
        <taxon>Bacteria</taxon>
        <taxon>Pseudomonadati</taxon>
        <taxon>Pseudomonadota</taxon>
        <taxon>Alphaproteobacteria</taxon>
        <taxon>Sphingomonadales</taxon>
        <taxon>Sphingomonadaceae</taxon>
        <taxon>Sphingomonas</taxon>
    </lineage>
</organism>
<accession>A0ABT6N0Z2</accession>
<dbReference type="Proteomes" id="UP001160625">
    <property type="component" value="Unassembled WGS sequence"/>
</dbReference>
<comment type="caution">
    <text evidence="2">The sequence shown here is derived from an EMBL/GenBank/DDBJ whole genome shotgun (WGS) entry which is preliminary data.</text>
</comment>
<evidence type="ECO:0000256" key="1">
    <source>
        <dbReference type="SAM" id="Coils"/>
    </source>
</evidence>
<feature type="coiled-coil region" evidence="1">
    <location>
        <begin position="35"/>
        <end position="91"/>
    </location>
</feature>
<evidence type="ECO:0000313" key="2">
    <source>
        <dbReference type="EMBL" id="MDH7638979.1"/>
    </source>
</evidence>
<name>A0ABT6N0Z2_9SPHN</name>
<keyword evidence="3" id="KW-1185">Reference proteome</keyword>
<protein>
    <submittedName>
        <fullName evidence="2">Uncharacterized protein</fullName>
    </submittedName>
</protein>
<sequence length="137" mass="15291">MADPNLADLREKLERAKEAEVVRVETRNRLNNCFDDAAEAEMRSVREQARDAKDTFAEAALQSLPHLLDLLDAKETREREMREALGNLESACDRVAATRGRETYLLMIDHDKAGEALEALDEARRAARLALSAGGEP</sequence>